<dbReference type="GO" id="GO:0005886">
    <property type="term" value="C:plasma membrane"/>
    <property type="evidence" value="ECO:0007669"/>
    <property type="project" value="UniProtKB-SubCell"/>
</dbReference>
<dbReference type="PROSITE" id="PS50928">
    <property type="entry name" value="ABC_TM1"/>
    <property type="match status" value="1"/>
</dbReference>
<evidence type="ECO:0000256" key="3">
    <source>
        <dbReference type="ARBA" id="ARBA00022475"/>
    </source>
</evidence>
<dbReference type="InterPro" id="IPR035906">
    <property type="entry name" value="MetI-like_sf"/>
</dbReference>
<organism evidence="9">
    <name type="scientific">uncultured Rubrobacteraceae bacterium</name>
    <dbReference type="NCBI Taxonomy" id="349277"/>
    <lineage>
        <taxon>Bacteria</taxon>
        <taxon>Bacillati</taxon>
        <taxon>Actinomycetota</taxon>
        <taxon>Rubrobacteria</taxon>
        <taxon>Rubrobacterales</taxon>
        <taxon>Rubrobacteraceae</taxon>
        <taxon>environmental samples</taxon>
    </lineage>
</organism>
<feature type="transmembrane region" description="Helical" evidence="7">
    <location>
        <begin position="75"/>
        <end position="96"/>
    </location>
</feature>
<dbReference type="PANTHER" id="PTHR32243:SF18">
    <property type="entry name" value="INNER MEMBRANE ABC TRANSPORTER PERMEASE PROTEIN YCJP"/>
    <property type="match status" value="1"/>
</dbReference>
<feature type="transmembrane region" description="Helical" evidence="7">
    <location>
        <begin position="108"/>
        <end position="126"/>
    </location>
</feature>
<evidence type="ECO:0000256" key="5">
    <source>
        <dbReference type="ARBA" id="ARBA00022989"/>
    </source>
</evidence>
<feature type="transmembrane region" description="Helical" evidence="7">
    <location>
        <begin position="238"/>
        <end position="261"/>
    </location>
</feature>
<keyword evidence="2 7" id="KW-0813">Transport</keyword>
<dbReference type="Pfam" id="PF00528">
    <property type="entry name" value="BPD_transp_1"/>
    <property type="match status" value="1"/>
</dbReference>
<evidence type="ECO:0000256" key="2">
    <source>
        <dbReference type="ARBA" id="ARBA00022448"/>
    </source>
</evidence>
<feature type="domain" description="ABC transmembrane type-1" evidence="8">
    <location>
        <begin position="70"/>
        <end position="261"/>
    </location>
</feature>
<dbReference type="PANTHER" id="PTHR32243">
    <property type="entry name" value="MALTOSE TRANSPORT SYSTEM PERMEASE-RELATED"/>
    <property type="match status" value="1"/>
</dbReference>
<evidence type="ECO:0000256" key="1">
    <source>
        <dbReference type="ARBA" id="ARBA00004651"/>
    </source>
</evidence>
<evidence type="ECO:0000313" key="9">
    <source>
        <dbReference type="EMBL" id="CAA9455348.1"/>
    </source>
</evidence>
<comment type="similarity">
    <text evidence="7">Belongs to the binding-protein-dependent transport system permease family.</text>
</comment>
<evidence type="ECO:0000256" key="6">
    <source>
        <dbReference type="ARBA" id="ARBA00023136"/>
    </source>
</evidence>
<feature type="transmembrane region" description="Helical" evidence="7">
    <location>
        <begin position="182"/>
        <end position="207"/>
    </location>
</feature>
<protein>
    <recommendedName>
        <fullName evidence="8">ABC transmembrane type-1 domain-containing protein</fullName>
    </recommendedName>
</protein>
<dbReference type="CDD" id="cd06261">
    <property type="entry name" value="TM_PBP2"/>
    <property type="match status" value="1"/>
</dbReference>
<dbReference type="InterPro" id="IPR000515">
    <property type="entry name" value="MetI-like"/>
</dbReference>
<evidence type="ECO:0000256" key="7">
    <source>
        <dbReference type="RuleBase" id="RU363032"/>
    </source>
</evidence>
<dbReference type="AlphaFoldDB" id="A0A6J4QWB4"/>
<feature type="transmembrane region" description="Helical" evidence="7">
    <location>
        <begin position="12"/>
        <end position="34"/>
    </location>
</feature>
<name>A0A6J4QWB4_9ACTN</name>
<sequence>MKTSLVRQTLVLALLLVLFGFLLMPVWIMIISALKPLNAVQTPDPTWLPAPVRFENFVEIWSEIPLLSYLKNSAIVAFSSTALVMALAIPSAYALARFSFLGRRPYMFALLTTQMFSPVIIVIPLYRFMRESGLYDTLTAVILGDAALSMAFATWMLTGYFRSIPKDVEEAVWVDGGTRRDSLLRVVLPLSAPGLVTTAIYTFILAWNQFILPLSFISSLEKQVVVVGLYDFVSEEGVAWNLLMASVVVAVIPVVLLFTLVQRYLTEGLLSGATKG</sequence>
<keyword evidence="3" id="KW-1003">Cell membrane</keyword>
<accession>A0A6J4QWB4</accession>
<dbReference type="SUPFAM" id="SSF161098">
    <property type="entry name" value="MetI-like"/>
    <property type="match status" value="1"/>
</dbReference>
<keyword evidence="6 7" id="KW-0472">Membrane</keyword>
<gene>
    <name evidence="9" type="ORF">AVDCRST_MAG37-2892</name>
</gene>
<dbReference type="InterPro" id="IPR050901">
    <property type="entry name" value="BP-dep_ABC_trans_perm"/>
</dbReference>
<evidence type="ECO:0000256" key="4">
    <source>
        <dbReference type="ARBA" id="ARBA00022692"/>
    </source>
</evidence>
<evidence type="ECO:0000259" key="8">
    <source>
        <dbReference type="PROSITE" id="PS50928"/>
    </source>
</evidence>
<keyword evidence="5 7" id="KW-1133">Transmembrane helix</keyword>
<dbReference type="EMBL" id="CADCVD010000148">
    <property type="protein sequence ID" value="CAA9455348.1"/>
    <property type="molecule type" value="Genomic_DNA"/>
</dbReference>
<dbReference type="Gene3D" id="1.10.3720.10">
    <property type="entry name" value="MetI-like"/>
    <property type="match status" value="1"/>
</dbReference>
<comment type="subcellular location">
    <subcellularLocation>
        <location evidence="1 7">Cell membrane</location>
        <topology evidence="1 7">Multi-pass membrane protein</topology>
    </subcellularLocation>
</comment>
<proteinExistence type="inferred from homology"/>
<keyword evidence="4 7" id="KW-0812">Transmembrane</keyword>
<dbReference type="GO" id="GO:0055085">
    <property type="term" value="P:transmembrane transport"/>
    <property type="evidence" value="ECO:0007669"/>
    <property type="project" value="InterPro"/>
</dbReference>
<reference evidence="9" key="1">
    <citation type="submission" date="2020-02" db="EMBL/GenBank/DDBJ databases">
        <authorList>
            <person name="Meier V. D."/>
        </authorList>
    </citation>
    <scope>NUCLEOTIDE SEQUENCE</scope>
    <source>
        <strain evidence="9">AVDCRST_MAG37</strain>
    </source>
</reference>
<feature type="transmembrane region" description="Helical" evidence="7">
    <location>
        <begin position="138"/>
        <end position="161"/>
    </location>
</feature>